<organism evidence="2 3">
    <name type="scientific">Desulfocurvibacter africanus subsp. africanus str. Walvis Bay</name>
    <dbReference type="NCBI Taxonomy" id="690850"/>
    <lineage>
        <taxon>Bacteria</taxon>
        <taxon>Pseudomonadati</taxon>
        <taxon>Thermodesulfobacteriota</taxon>
        <taxon>Desulfovibrionia</taxon>
        <taxon>Desulfovibrionales</taxon>
        <taxon>Desulfovibrionaceae</taxon>
        <taxon>Desulfocurvibacter</taxon>
    </lineage>
</organism>
<evidence type="ECO:0000259" key="1">
    <source>
        <dbReference type="Pfam" id="PF02915"/>
    </source>
</evidence>
<dbReference type="PANTHER" id="PTHR33531">
    <property type="entry name" value="RUBRERYTHRIN SUBFAMILY"/>
    <property type="match status" value="1"/>
</dbReference>
<name>F3Z1Q2_DESAF</name>
<feature type="domain" description="Rubrerythrin diiron-binding" evidence="1">
    <location>
        <begin position="10"/>
        <end position="153"/>
    </location>
</feature>
<keyword evidence="3" id="KW-1185">Reference proteome</keyword>
<dbReference type="Gene3D" id="1.20.1260.10">
    <property type="match status" value="1"/>
</dbReference>
<protein>
    <submittedName>
        <fullName evidence="2">Rubrerythrin</fullName>
    </submittedName>
</protein>
<evidence type="ECO:0000313" key="3">
    <source>
        <dbReference type="Proteomes" id="UP000007844"/>
    </source>
</evidence>
<accession>F3Z1Q2</accession>
<dbReference type="GO" id="GO:0046872">
    <property type="term" value="F:metal ion binding"/>
    <property type="evidence" value="ECO:0007669"/>
    <property type="project" value="InterPro"/>
</dbReference>
<proteinExistence type="predicted"/>
<dbReference type="PANTHER" id="PTHR33531:SF7">
    <property type="entry name" value="HYPOTHETICAL MEMBRANE PROTEIN, CONSERVED"/>
    <property type="match status" value="1"/>
</dbReference>
<dbReference type="RefSeq" id="WP_014260853.1">
    <property type="nucleotide sequence ID" value="NC_016629.1"/>
</dbReference>
<dbReference type="InterPro" id="IPR009078">
    <property type="entry name" value="Ferritin-like_SF"/>
</dbReference>
<dbReference type="STRING" id="690850.Desaf_2875"/>
<dbReference type="Proteomes" id="UP000007844">
    <property type="component" value="Chromosome"/>
</dbReference>
<sequence>MAQFFTAGEIAKAAIEIESRGQEFYLRVAAKAKKPETQDFFKFFAGEEAKHRKLFEDLAKRLGPVELPAWSTNEEYAEYLAALLDSHALFSGEYAEKLMSEAEDEAAAVRMAMSFEKDTILFFNEMRELVPDAEKGFVQHCIDEERSHLRQLRGRLQRG</sequence>
<dbReference type="InterPro" id="IPR012347">
    <property type="entry name" value="Ferritin-like"/>
</dbReference>
<dbReference type="CDD" id="cd01045">
    <property type="entry name" value="Ferritin_like_AB"/>
    <property type="match status" value="1"/>
</dbReference>
<dbReference type="Pfam" id="PF02915">
    <property type="entry name" value="Rubrerythrin"/>
    <property type="match status" value="1"/>
</dbReference>
<dbReference type="HOGENOM" id="CLU_122749_1_0_7"/>
<reference evidence="2 3" key="1">
    <citation type="journal article" date="2011" name="J. Bacteriol.">
        <title>Genome sequence of the mercury-methylating and pleomorphic Desulfovibrio africanus Strain Walvis Bay.</title>
        <authorList>
            <person name="Brown S.D."/>
            <person name="Wall J.D."/>
            <person name="Kucken A.M."/>
            <person name="Gilmour C.C."/>
            <person name="Podar M."/>
            <person name="Brandt C.C."/>
            <person name="Teshima H."/>
            <person name="Detter J.C."/>
            <person name="Han C.S."/>
            <person name="Land M.L."/>
            <person name="Lucas S."/>
            <person name="Han J."/>
            <person name="Pennacchio L."/>
            <person name="Nolan M."/>
            <person name="Pitluck S."/>
            <person name="Woyke T."/>
            <person name="Goodwin L."/>
            <person name="Palumbo A.V."/>
            <person name="Elias D.A."/>
        </authorList>
    </citation>
    <scope>NUCLEOTIDE SEQUENCE [LARGE SCALE GENOMIC DNA]</scope>
    <source>
        <strain evidence="2 3">Walvis Bay</strain>
    </source>
</reference>
<dbReference type="EMBL" id="CP003221">
    <property type="protein sequence ID" value="EGJ51187.1"/>
    <property type="molecule type" value="Genomic_DNA"/>
</dbReference>
<dbReference type="InterPro" id="IPR003251">
    <property type="entry name" value="Rr_diiron-bd_dom"/>
</dbReference>
<dbReference type="eggNOG" id="COG1633">
    <property type="taxonomic scope" value="Bacteria"/>
</dbReference>
<gene>
    <name evidence="2" type="ORF">Desaf_2875</name>
</gene>
<dbReference type="SUPFAM" id="SSF47240">
    <property type="entry name" value="Ferritin-like"/>
    <property type="match status" value="1"/>
</dbReference>
<dbReference type="GO" id="GO:0016491">
    <property type="term" value="F:oxidoreductase activity"/>
    <property type="evidence" value="ECO:0007669"/>
    <property type="project" value="InterPro"/>
</dbReference>
<evidence type="ECO:0000313" key="2">
    <source>
        <dbReference type="EMBL" id="EGJ51187.1"/>
    </source>
</evidence>
<dbReference type="AlphaFoldDB" id="F3Z1Q2"/>
<dbReference type="KEGG" id="daf:Desaf_2875"/>